<feature type="region of interest" description="Disordered" evidence="5">
    <location>
        <begin position="298"/>
        <end position="332"/>
    </location>
</feature>
<dbReference type="Proteomes" id="UP000000437">
    <property type="component" value="Chromosome 7"/>
</dbReference>
<dbReference type="SMR" id="B3DIJ3"/>
<dbReference type="GO" id="GO:0003924">
    <property type="term" value="F:GTPase activity"/>
    <property type="evidence" value="ECO:0000318"/>
    <property type="project" value="GO_Central"/>
</dbReference>
<dbReference type="Pfam" id="PF04548">
    <property type="entry name" value="AIG1"/>
    <property type="match status" value="1"/>
</dbReference>
<keyword evidence="2" id="KW-0547">Nucleotide-binding</keyword>
<evidence type="ECO:0000256" key="1">
    <source>
        <dbReference type="ARBA" id="ARBA00008535"/>
    </source>
</evidence>
<reference evidence="9" key="3">
    <citation type="submission" date="2012-02" db="UniProtKB">
        <authorList>
            <consortium name="Ensembl"/>
        </authorList>
    </citation>
    <scope>IDENTIFICATION</scope>
    <source>
        <strain evidence="9">Tuebingen</strain>
    </source>
</reference>
<reference evidence="11" key="6">
    <citation type="submission" date="2025-04" db="UniProtKB">
        <authorList>
            <consortium name="RefSeq"/>
        </authorList>
    </citation>
    <scope>IDENTIFICATION</scope>
</reference>
<evidence type="ECO:0000313" key="12">
    <source>
        <dbReference type="ZFIN" id="ZDB-GENE-080723-70"/>
    </source>
</evidence>
<dbReference type="InterPro" id="IPR045058">
    <property type="entry name" value="GIMA/IAN/Toc"/>
</dbReference>
<evidence type="ECO:0000256" key="5">
    <source>
        <dbReference type="SAM" id="MobiDB-lite"/>
    </source>
</evidence>
<dbReference type="Bgee" id="ENSDARG00000060049">
    <property type="expression patterns" value="Expressed in muscle tissue and 4 other cell types or tissues"/>
</dbReference>
<organism evidence="8">
    <name type="scientific">Danio rerio</name>
    <name type="common">Zebrafish</name>
    <name type="synonym">Brachydanio rerio</name>
    <dbReference type="NCBI Taxonomy" id="7955"/>
    <lineage>
        <taxon>Eukaryota</taxon>
        <taxon>Metazoa</taxon>
        <taxon>Chordata</taxon>
        <taxon>Craniata</taxon>
        <taxon>Vertebrata</taxon>
        <taxon>Euteleostomi</taxon>
        <taxon>Actinopterygii</taxon>
        <taxon>Neopterygii</taxon>
        <taxon>Teleostei</taxon>
        <taxon>Ostariophysi</taxon>
        <taxon>Cypriniformes</taxon>
        <taxon>Danionidae</taxon>
        <taxon>Danioninae</taxon>
        <taxon>Danio</taxon>
    </lineage>
</organism>
<dbReference type="HOGENOM" id="CLU_010468_3_0_1"/>
<feature type="coiled-coil region" evidence="4">
    <location>
        <begin position="207"/>
        <end position="234"/>
    </location>
</feature>
<evidence type="ECO:0000256" key="3">
    <source>
        <dbReference type="ARBA" id="ARBA00023134"/>
    </source>
</evidence>
<accession>B3DIJ3</accession>
<dbReference type="Gene3D" id="3.40.50.300">
    <property type="entry name" value="P-loop containing nucleotide triphosphate hydrolases"/>
    <property type="match status" value="1"/>
</dbReference>
<feature type="compositionally biased region" description="Basic and acidic residues" evidence="5">
    <location>
        <begin position="323"/>
        <end position="332"/>
    </location>
</feature>
<evidence type="ECO:0000313" key="10">
    <source>
        <dbReference type="Proteomes" id="UP000000437"/>
    </source>
</evidence>
<reference evidence="11" key="5">
    <citation type="journal article" date="2017" name="Sci. Rep.">
        <title>NOD1 deficiency impairs CD44a/Lck as well as PI3K/Akt pathway.</title>
        <authorList>
            <person name="Hu Y.W."/>
            <person name="Wu X.M."/>
            <person name="Ren S.S."/>
            <person name="Cao L."/>
            <person name="Nie P."/>
            <person name="Chang M.X."/>
        </authorList>
    </citation>
    <scope>NUCLEOTIDE SEQUENCE</scope>
</reference>
<dbReference type="STRING" id="7955.ENSDARP00000078653"/>
<dbReference type="InterPro" id="IPR006703">
    <property type="entry name" value="G_AIG1"/>
</dbReference>
<dbReference type="Ensembl" id="ENSDART00000084218.4">
    <property type="protein sequence ID" value="ENSDARP00000078653.3"/>
    <property type="gene ID" value="ENSDARG00000060049.4"/>
</dbReference>
<dbReference type="PANTHER" id="PTHR10903">
    <property type="entry name" value="GTPASE, IMAP FAMILY MEMBER-RELATED"/>
    <property type="match status" value="1"/>
</dbReference>
<dbReference type="PaxDb" id="7955-ENSDARP00000078653"/>
<dbReference type="SUPFAM" id="SSF52540">
    <property type="entry name" value="P-loop containing nucleoside triphosphate hydrolases"/>
    <property type="match status" value="1"/>
</dbReference>
<reference evidence="11" key="1">
    <citation type="journal article" date="2002" name="Proc. Natl. Acad. Sci. U.S.A.">
        <title>Generation and initial analysis of more than 15,000 full-length human and mouse cDNA sequences.</title>
        <authorList>
            <consortium name="Mammalian Gene Collection Program Team"/>
            <person name="Strausberg R.L."/>
            <person name="Feingold E.A."/>
            <person name="Grouse L.H."/>
            <person name="Derge J.G."/>
            <person name="Klausner R.D."/>
            <person name="Collins F.S."/>
            <person name="Wagner L."/>
            <person name="Shenmen C.M."/>
            <person name="Schuler G.D."/>
            <person name="Altschul S.F."/>
            <person name="Zeeberg B."/>
            <person name="Buetow K.H."/>
            <person name="Schaefer C.F."/>
            <person name="Bhat N.K."/>
            <person name="Hopkins R.F."/>
            <person name="Jordan H."/>
            <person name="Moore T."/>
            <person name="Max S.I."/>
            <person name="Wang J."/>
            <person name="Hsieh F."/>
            <person name="Diatchenko L."/>
            <person name="Marusina K."/>
            <person name="Farmer A.A."/>
            <person name="Rubin G.M."/>
            <person name="Hong L."/>
            <person name="Stapleton M."/>
            <person name="Soares M.B."/>
            <person name="Bonaldo M.F."/>
            <person name="Casavant T.L."/>
            <person name="Scheetz T.E."/>
            <person name="Brownstein M.J."/>
            <person name="Usdin T.B."/>
            <person name="Toshiyuki S."/>
            <person name="Carninci P."/>
            <person name="Prange C."/>
            <person name="Raha S.S."/>
            <person name="Loquellano N.A."/>
            <person name="Peters G.J."/>
            <person name="Abramson R.D."/>
            <person name="Mullahy S.J."/>
            <person name="Bosak S.A."/>
            <person name="McEwan P.J."/>
            <person name="McKernan K.J."/>
            <person name="Malek J.A."/>
            <person name="Gunaratne P.H."/>
            <person name="Richards S."/>
            <person name="Worley K.C."/>
            <person name="Hale S."/>
            <person name="Garcia A.M."/>
            <person name="Gay L.J."/>
            <person name="Hulyk S.W."/>
            <person name="Villalon D.K."/>
            <person name="Muzny D.M."/>
            <person name="Sodergren E.J."/>
            <person name="Lu X."/>
            <person name="Gibbs R.A."/>
            <person name="Fahey J."/>
            <person name="Helton E."/>
            <person name="Ketteman M."/>
            <person name="Madan A."/>
            <person name="Rodrigues S."/>
            <person name="Sanchez A."/>
            <person name="Whiting M."/>
            <person name="Madan A."/>
            <person name="Young A.C."/>
            <person name="Shevchenko Y."/>
            <person name="Bouffard G.G."/>
            <person name="Blakesley R.W."/>
            <person name="Touchman J.W."/>
            <person name="Green E.D."/>
            <person name="Dickson M.C."/>
            <person name="Rodriguez A.C."/>
            <person name="Grimwood J."/>
            <person name="Schmutz J."/>
            <person name="Myers R.M."/>
            <person name="Butterfield Y.S."/>
            <person name="Krzywinski M.I."/>
            <person name="Skalska U."/>
            <person name="Smailus D.E."/>
            <person name="Schnerch A."/>
            <person name="Schein J.E."/>
            <person name="Jones S.J."/>
            <person name="Marra M.A."/>
        </authorList>
    </citation>
    <scope>NUCLEOTIDE SEQUENCE</scope>
</reference>
<protein>
    <submittedName>
        <fullName evidence="11">Uncharacterized protein LOC100170825</fullName>
    </submittedName>
    <submittedName>
        <fullName evidence="8 9">Zgc:195075</fullName>
    </submittedName>
</protein>
<name>B3DIJ3_DANRE</name>
<evidence type="ECO:0000313" key="9">
    <source>
        <dbReference type="Ensembl" id="ENSDARP00000078653"/>
    </source>
</evidence>
<evidence type="ECO:0000256" key="4">
    <source>
        <dbReference type="SAM" id="Coils"/>
    </source>
</evidence>
<reference evidence="8" key="2">
    <citation type="submission" date="2008-04" db="EMBL/GenBank/DDBJ databases">
        <authorList>
            <consortium name="NIH - Zebrafish Gene Collection (ZGC) project"/>
        </authorList>
    </citation>
    <scope>NUCLEOTIDE SEQUENCE [LARGE SCALE MRNA]</scope>
</reference>
<evidence type="ECO:0000313" key="11">
    <source>
        <dbReference type="RefSeq" id="NP_001124132.1"/>
    </source>
</evidence>
<comment type="similarity">
    <text evidence="1">Belongs to the TRAFAC class TrmE-Era-EngA-EngB-Septin-like GTPase superfamily. AIG1/Toc34/Toc159-like paraseptin GTPase family. IAN subfamily.</text>
</comment>
<dbReference type="GO" id="GO:0005525">
    <property type="term" value="F:GTP binding"/>
    <property type="evidence" value="ECO:0007669"/>
    <property type="project" value="UniProtKB-KW"/>
</dbReference>
<evidence type="ECO:0000313" key="8">
    <source>
        <dbReference type="EMBL" id="AAI63147.1"/>
    </source>
</evidence>
<gene>
    <name evidence="8 11 12" type="ORF">zgc:195075</name>
</gene>
<proteinExistence type="evidence at transcript level"/>
<keyword evidence="10" id="KW-1185">Reference proteome</keyword>
<dbReference type="EMBL" id="BC163147">
    <property type="protein sequence ID" value="AAI63147.1"/>
    <property type="molecule type" value="mRNA"/>
</dbReference>
<dbReference type="PANTHER" id="PTHR10903:SF62">
    <property type="entry name" value="GTPASE IMAP FAMILY MEMBER 4-LIKE-RELATED"/>
    <property type="match status" value="1"/>
</dbReference>
<dbReference type="KEGG" id="dre:100170825"/>
<dbReference type="OMA" id="VECAQGV"/>
<accession>A0A8M1NLB1</accession>
<evidence type="ECO:0000259" key="7">
    <source>
        <dbReference type="PROSITE" id="PS51720"/>
    </source>
</evidence>
<dbReference type="EMBL" id="FP236789">
    <property type="status" value="NOT_ANNOTATED_CDS"/>
    <property type="molecule type" value="Genomic_DNA"/>
</dbReference>
<dbReference type="ZFIN" id="ZDB-GENE-080723-70">
    <property type="gene designation" value="zgc:195075"/>
</dbReference>
<keyword evidence="6" id="KW-1133">Transmembrane helix</keyword>
<keyword evidence="6" id="KW-0472">Membrane</keyword>
<dbReference type="InterPro" id="IPR027417">
    <property type="entry name" value="P-loop_NTPase"/>
</dbReference>
<dbReference type="PROSITE" id="PS51720">
    <property type="entry name" value="G_AIG1"/>
    <property type="match status" value="1"/>
</dbReference>
<keyword evidence="3" id="KW-0342">GTP-binding</keyword>
<dbReference type="GeneID" id="100170825"/>
<keyword evidence="6" id="KW-0812">Transmembrane</keyword>
<reference evidence="9 10" key="4">
    <citation type="journal article" date="2013" name="Nature">
        <title>The zebrafish reference genome sequence and its relationship to the human genome.</title>
        <authorList>
            <consortium name="Genome Reference Consortium Zebrafish"/>
            <person name="Howe K."/>
            <person name="Clark M.D."/>
            <person name="Torroja C.F."/>
            <person name="Torrance J."/>
            <person name="Berthelot C."/>
            <person name="Muffato M."/>
            <person name="Collins J.E."/>
            <person name="Humphray S."/>
            <person name="McLaren K."/>
            <person name="Matthews L."/>
            <person name="McLaren S."/>
            <person name="Sealy I."/>
            <person name="Caccamo M."/>
            <person name="Churcher C."/>
            <person name="Scott C."/>
            <person name="Barrett J.C."/>
            <person name="Koch R."/>
            <person name="Rauch G.J."/>
            <person name="White S."/>
            <person name="Chow W."/>
            <person name="Kilian B."/>
            <person name="Quintais L.T."/>
            <person name="Guerra-Assuncao J.A."/>
            <person name="Zhou Y."/>
            <person name="Gu Y."/>
            <person name="Yen J."/>
            <person name="Vogel J.H."/>
            <person name="Eyre T."/>
            <person name="Redmond S."/>
            <person name="Banerjee R."/>
            <person name="Chi J."/>
            <person name="Fu B."/>
            <person name="Langley E."/>
            <person name="Maguire S.F."/>
            <person name="Laird G.K."/>
            <person name="Lloyd D."/>
            <person name="Kenyon E."/>
            <person name="Donaldson S."/>
            <person name="Sehra H."/>
            <person name="Almeida-King J."/>
            <person name="Loveland J."/>
            <person name="Trevanion S."/>
            <person name="Jones M."/>
            <person name="Quail M."/>
            <person name="Willey D."/>
            <person name="Hunt A."/>
            <person name="Burton J."/>
            <person name="Sims S."/>
            <person name="McLay K."/>
            <person name="Plumb B."/>
            <person name="Davis J."/>
            <person name="Clee C."/>
            <person name="Oliver K."/>
            <person name="Clark R."/>
            <person name="Riddle C."/>
            <person name="Elliot D."/>
            <person name="Eliott D."/>
            <person name="Threadgold G."/>
            <person name="Harden G."/>
            <person name="Ware D."/>
            <person name="Begum S."/>
            <person name="Mortimore B."/>
            <person name="Mortimer B."/>
            <person name="Kerry G."/>
            <person name="Heath P."/>
            <person name="Phillimore B."/>
            <person name="Tracey A."/>
            <person name="Corby N."/>
            <person name="Dunn M."/>
            <person name="Johnson C."/>
            <person name="Wood J."/>
            <person name="Clark S."/>
            <person name="Pelan S."/>
            <person name="Griffiths G."/>
            <person name="Smith M."/>
            <person name="Glithero R."/>
            <person name="Howden P."/>
            <person name="Barker N."/>
            <person name="Lloyd C."/>
            <person name="Stevens C."/>
            <person name="Harley J."/>
            <person name="Holt K."/>
            <person name="Panagiotidis G."/>
            <person name="Lovell J."/>
            <person name="Beasley H."/>
            <person name="Henderson C."/>
            <person name="Gordon D."/>
            <person name="Auger K."/>
            <person name="Wright D."/>
            <person name="Collins J."/>
            <person name="Raisen C."/>
            <person name="Dyer L."/>
            <person name="Leung K."/>
            <person name="Robertson L."/>
            <person name="Ambridge K."/>
            <person name="Leongamornlert D."/>
            <person name="McGuire S."/>
            <person name="Gilderthorp R."/>
            <person name="Griffiths C."/>
            <person name="Manthravadi D."/>
            <person name="Nichol S."/>
            <person name="Barker G."/>
            <person name="Whitehead S."/>
            <person name="Kay M."/>
            <person name="Brown J."/>
            <person name="Murnane C."/>
            <person name="Gray E."/>
            <person name="Humphries M."/>
            <person name="Sycamore N."/>
            <person name="Barker D."/>
            <person name="Saunders D."/>
            <person name="Wallis J."/>
            <person name="Babbage A."/>
            <person name="Hammond S."/>
            <person name="Mashreghi-Mohammadi M."/>
            <person name="Barr L."/>
            <person name="Martin S."/>
            <person name="Wray P."/>
            <person name="Ellington A."/>
            <person name="Matthews N."/>
            <person name="Ellwood M."/>
            <person name="Woodmansey R."/>
            <person name="Clark G."/>
            <person name="Cooper J."/>
            <person name="Cooper J."/>
            <person name="Tromans A."/>
            <person name="Grafham D."/>
            <person name="Skuce C."/>
            <person name="Pandian R."/>
            <person name="Andrews R."/>
            <person name="Harrison E."/>
            <person name="Kimberley A."/>
            <person name="Garnett J."/>
            <person name="Fosker N."/>
            <person name="Hall R."/>
            <person name="Garner P."/>
            <person name="Kelly D."/>
            <person name="Bird C."/>
            <person name="Palmer S."/>
            <person name="Gehring I."/>
            <person name="Berger A."/>
            <person name="Dooley C.M."/>
            <person name="Ersan-Urun Z."/>
            <person name="Eser C."/>
            <person name="Geiger H."/>
            <person name="Geisler M."/>
            <person name="Karotki L."/>
            <person name="Kirn A."/>
            <person name="Konantz J."/>
            <person name="Konantz M."/>
            <person name="Oberlander M."/>
            <person name="Rudolph-Geiger S."/>
            <person name="Teucke M."/>
            <person name="Lanz C."/>
            <person name="Raddatz G."/>
            <person name="Osoegawa K."/>
            <person name="Zhu B."/>
            <person name="Rapp A."/>
            <person name="Widaa S."/>
            <person name="Langford C."/>
            <person name="Yang F."/>
            <person name="Schuster S.C."/>
            <person name="Carter N.P."/>
            <person name="Harrow J."/>
            <person name="Ning Z."/>
            <person name="Herrero J."/>
            <person name="Searle S.M."/>
            <person name="Enright A."/>
            <person name="Geisler R."/>
            <person name="Plasterk R.H."/>
            <person name="Lee C."/>
            <person name="Westerfield M."/>
            <person name="de Jong P.J."/>
            <person name="Zon L.I."/>
            <person name="Postlethwait J.H."/>
            <person name="Nusslein-Volhard C."/>
            <person name="Hubbard T.J."/>
            <person name="Roest Crollius H."/>
            <person name="Rogers J."/>
            <person name="Stemple D.L."/>
        </authorList>
    </citation>
    <scope>NUCLEOTIDE SEQUENCE [LARGE SCALE GENOMIC DNA]</scope>
    <source>
        <strain evidence="9">Tuebingen</strain>
    </source>
</reference>
<dbReference type="GeneTree" id="ENSGT01150000286992"/>
<dbReference type="AGR" id="ZFIN:ZDB-GENE-080723-70"/>
<evidence type="ECO:0000256" key="6">
    <source>
        <dbReference type="SAM" id="Phobius"/>
    </source>
</evidence>
<feature type="domain" description="AIG1-type G" evidence="7">
    <location>
        <begin position="8"/>
        <end position="214"/>
    </location>
</feature>
<dbReference type="RefSeq" id="NP_001124132.1">
    <property type="nucleotide sequence ID" value="NM_001130660.1"/>
</dbReference>
<keyword evidence="4" id="KW-0175">Coiled coil</keyword>
<sequence>MGTCTSTPERRRIVLLGRSGHGKSSAGNTILGEKAFTLKDSGDSVKTQSSKAQKKIRYGRHLTVIEMPGFFDSNSEDFETKSELIKSLVECAQGVDAFVIVLKAQKYTGEELEIIQQHLNKLKEHVLDHIVILFTFGEQLQGKTIEEFMKDCLELQELVDKCGGRQHVIDSKCWTKRPWGYRSNKAQVKNLLKTIDEMVNKSGCYTNEMLQKLEEKIQEEIKNNEDNLTLEEKREKAKGHVQKKILEKITGVTTGVLIGVFLGIGVALAAFWALLQAIFPVKALLNMATHGKFAKGELTGEKADGEDKAEKADGEEKAEEADDKAREAAEETRGKTAVKAMAAAGNAMSGATAVTAVLGTAALAGALAGGVAGYKAAKEADSVYDAMVKSAKLNYDNATTMFGKAQEFVTDAFNDKSQTE</sequence>
<feature type="compositionally biased region" description="Basic and acidic residues" evidence="5">
    <location>
        <begin position="298"/>
        <end position="315"/>
    </location>
</feature>
<dbReference type="AlphaFoldDB" id="B3DIJ3"/>
<dbReference type="OrthoDB" id="425923at2759"/>
<feature type="transmembrane region" description="Helical" evidence="6">
    <location>
        <begin position="252"/>
        <end position="275"/>
    </location>
</feature>
<evidence type="ECO:0000256" key="2">
    <source>
        <dbReference type="ARBA" id="ARBA00022741"/>
    </source>
</evidence>
<dbReference type="FunFam" id="3.40.50.300:FF:001809">
    <property type="entry name" value="Si:ch1073-365p7.2"/>
    <property type="match status" value="1"/>
</dbReference>